<organism evidence="1 2">
    <name type="scientific">Panagrolaimus sp. PS1159</name>
    <dbReference type="NCBI Taxonomy" id="55785"/>
    <lineage>
        <taxon>Eukaryota</taxon>
        <taxon>Metazoa</taxon>
        <taxon>Ecdysozoa</taxon>
        <taxon>Nematoda</taxon>
        <taxon>Chromadorea</taxon>
        <taxon>Rhabditida</taxon>
        <taxon>Tylenchina</taxon>
        <taxon>Panagrolaimomorpha</taxon>
        <taxon>Panagrolaimoidea</taxon>
        <taxon>Panagrolaimidae</taxon>
        <taxon>Panagrolaimus</taxon>
    </lineage>
</organism>
<reference evidence="2" key="1">
    <citation type="submission" date="2022-11" db="UniProtKB">
        <authorList>
            <consortium name="WormBaseParasite"/>
        </authorList>
    </citation>
    <scope>IDENTIFICATION</scope>
</reference>
<accession>A0AC35EWT9</accession>
<evidence type="ECO:0000313" key="2">
    <source>
        <dbReference type="WBParaSite" id="PS1159_v2.g1152.t2"/>
    </source>
</evidence>
<dbReference type="Proteomes" id="UP000887580">
    <property type="component" value="Unplaced"/>
</dbReference>
<sequence>MKKTPKTMKFFKTYLIPYVFNTLALEIVMLCFKPYFMHPFFAIYSLELGNFLSTKFLMMLFILMSFFAMQLIDCIVGMSAERYFAIKNIRTGHSKTPLIIFLILSGSSLVYLIAAMIAVQFQSVRESLILSENQVLEFFEEHLKDAITIINPASVLIIRPDIPVQKFAMGFGIFVSFVFSRYIAAIVLLILNATNTQMPNMERMSEKLKKNNKMLLKCIFAQFFGFFTLAGLPAFIIVLNFYFLSEPNVIIPFCFLFMNCFGLYDIFVTVICVKPYRDFIVKVITYVKRKSLRFLKNKVDPKSSSDPQKPSIFITRLFDTSSDMYSKTIR</sequence>
<protein>
    <submittedName>
        <fullName evidence="2">G-protein coupled receptors family 1 profile domain-containing protein</fullName>
    </submittedName>
</protein>
<dbReference type="WBParaSite" id="PS1159_v2.g1152.t2">
    <property type="protein sequence ID" value="PS1159_v2.g1152.t2"/>
    <property type="gene ID" value="PS1159_v2.g1152"/>
</dbReference>
<evidence type="ECO:0000313" key="1">
    <source>
        <dbReference type="Proteomes" id="UP000887580"/>
    </source>
</evidence>
<name>A0AC35EWT9_9BILA</name>
<proteinExistence type="predicted"/>